<dbReference type="CDD" id="cd06224">
    <property type="entry name" value="REM"/>
    <property type="match status" value="1"/>
</dbReference>
<feature type="domain" description="Cyclic nucleotide-binding" evidence="6">
    <location>
        <begin position="148"/>
        <end position="261"/>
    </location>
</feature>
<keyword evidence="2 3" id="KW-0344">Guanine-nucleotide releasing factor</keyword>
<dbReference type="SUPFAM" id="SSF51206">
    <property type="entry name" value="cAMP-binding domain-like"/>
    <property type="match status" value="1"/>
</dbReference>
<feature type="region of interest" description="Disordered" evidence="4">
    <location>
        <begin position="1"/>
        <end position="30"/>
    </location>
</feature>
<dbReference type="InterPro" id="IPR001478">
    <property type="entry name" value="PDZ"/>
</dbReference>
<dbReference type="PROSITE" id="PS50212">
    <property type="entry name" value="RASGEF_NTER"/>
    <property type="match status" value="1"/>
</dbReference>
<dbReference type="SMART" id="SM00314">
    <property type="entry name" value="RA"/>
    <property type="match status" value="1"/>
</dbReference>
<organism evidence="10 11">
    <name type="scientific">Octopus sinensis</name>
    <name type="common">East Asian common octopus</name>
    <dbReference type="NCBI Taxonomy" id="2607531"/>
    <lineage>
        <taxon>Eukaryota</taxon>
        <taxon>Metazoa</taxon>
        <taxon>Spiralia</taxon>
        <taxon>Lophotrochozoa</taxon>
        <taxon>Mollusca</taxon>
        <taxon>Cephalopoda</taxon>
        <taxon>Coleoidea</taxon>
        <taxon>Octopodiformes</taxon>
        <taxon>Octopoda</taxon>
        <taxon>Incirrata</taxon>
        <taxon>Octopodidae</taxon>
        <taxon>Octopus</taxon>
    </lineage>
</organism>
<evidence type="ECO:0000256" key="2">
    <source>
        <dbReference type="ARBA" id="ARBA00022658"/>
    </source>
</evidence>
<dbReference type="Pfam" id="PF00617">
    <property type="entry name" value="RasGEF"/>
    <property type="match status" value="1"/>
</dbReference>
<dbReference type="PROSITE" id="PS50106">
    <property type="entry name" value="PDZ"/>
    <property type="match status" value="1"/>
</dbReference>
<feature type="region of interest" description="Disordered" evidence="4">
    <location>
        <begin position="1336"/>
        <end position="1375"/>
    </location>
</feature>
<feature type="compositionally biased region" description="Low complexity" evidence="4">
    <location>
        <begin position="1114"/>
        <end position="1148"/>
    </location>
</feature>
<dbReference type="InterPro" id="IPR023578">
    <property type="entry name" value="Ras_GEF_dom_sf"/>
</dbReference>
<evidence type="ECO:0000256" key="4">
    <source>
        <dbReference type="SAM" id="MobiDB-lite"/>
    </source>
</evidence>
<dbReference type="PANTHER" id="PTHR23113">
    <property type="entry name" value="GUANINE NUCLEOTIDE EXCHANGE FACTOR"/>
    <property type="match status" value="1"/>
</dbReference>
<feature type="compositionally biased region" description="Polar residues" evidence="4">
    <location>
        <begin position="1182"/>
        <end position="1192"/>
    </location>
</feature>
<dbReference type="InterPro" id="IPR036964">
    <property type="entry name" value="RASGEF_cat_dom_sf"/>
</dbReference>
<dbReference type="InterPro" id="IPR001895">
    <property type="entry name" value="RASGEF_cat_dom"/>
</dbReference>
<evidence type="ECO:0000259" key="7">
    <source>
        <dbReference type="PROSITE" id="PS50106"/>
    </source>
</evidence>
<dbReference type="InterPro" id="IPR000651">
    <property type="entry name" value="Ras-like_Gua-exchang_fac_N"/>
</dbReference>
<dbReference type="InterPro" id="IPR008937">
    <property type="entry name" value="Ras-like_GEF"/>
</dbReference>
<gene>
    <name evidence="11" type="primary">LOC115211100</name>
</gene>
<dbReference type="GO" id="GO:0016324">
    <property type="term" value="C:apical plasma membrane"/>
    <property type="evidence" value="ECO:0007669"/>
    <property type="project" value="TreeGrafter"/>
</dbReference>
<evidence type="ECO:0000256" key="1">
    <source>
        <dbReference type="ARBA" id="ARBA00010829"/>
    </source>
</evidence>
<dbReference type="PANTHER" id="PTHR23113:SF249">
    <property type="entry name" value="RAP GUANINE NUCLEOTIDE EXCHANGE FACTOR 6"/>
    <property type="match status" value="1"/>
</dbReference>
<sequence>MNVPPEHSVAGVDPNMKFNRMHSDSSTDQMAPEYSNHITRLPDHCLRENWLKRNSRASDTSSAYSGSDVMQSSIDGQENVDLEYSGLTESMVDSDEEEGYGESSERFDLFQELYTARDIVYESLKKDPDKRTEDDIETLLDFMRHFSAFANMTLATRRALCAVMVYAQVKEAGTQVMKDGEMLDSWSVILNGEVEITYLEGNKKILAMGNSFGVSPSLDVQLNNGVMVTKVDDCQFVCIAQDKYYNILHEGEENTRKHEEQGQVVMVTEHRVLDGLNRKGHIVIRGTSERLMQHLIEEENSSVDPTYVEDFLLTYRTFLSSPTFLANKLLSWFNNNELGKSNLKMKVARVVLLWVNNHFNDFEMDAVMCEFLEQFENLLVQEKMNSQLHLLELACSSKAHPRTVTLTRATREEILNFLIIGGLERGAGIFVTQVEKGSKAYDAGLKRGDQILEVNGVNFINVPHSKALEILKGATHLSITVKSNLLEFRELLTEKKRSSGSKDEPIKLYTDHKQRLSAPDLEASLAPAISSVKEKKNDKKERGFMTMTYKPKIRKALMKMNFIPKLNSSDNSMNHSDESLYTKPSRKSSTSSSTSSSTAGMSSHLSISNPDLSVSGLTDDPKTDFPDHVLKIYRSDQSFKYLTVYRETDSRTVVMLALQEFGITDPSRNYCLCEVTVTPEGLTKQKRLPEQLQNLHEKLGLNSRYYLKDNISTGTLVPEEMMGELIKESQISLLQLNTMELASQLTLSDFEVFREIEPTEYIDDIFKINSKFGCHNIRRFEELANREMFWVVSEVCSETNPVKRMKILKHFIKIAKHCKDCKNFNSMYAIIGGLGHGAVSRLRNTWDKLPNKYQKMFQDLQELMNPSRNMAKYRTLISPENTQPPMLPFFPVIKKDLTFIHFGNDSMVDGLINFEKLRMIAKEIRHICDMCSARYDVSNMCLNAHTVYGSSTISGVATLKRTKNRRGSAVPNAKKMYEEAQMIKRVKSYLNKMPVITDEDKLQELSLQCEPPPTRRRDTSPALNVANSSGVTINANDEKRSYPVGPKFGAHLMHRCSPGSLSALQFLPGIYPFIKDSKSDSSSESPEAVRKLLALSNKVRPHNPKQHHPPTPITSPITPRRPTSPRQTRSVPVLLSHESSSVNSMSNLTRKPSRTGSIGSSDSASPTSSLNSYQHQYETDSGHNSIASSNFDSRSTSSIGSSNSPTPARRINHVPQSAVLPTLTYQAPSPPVIVASVMPPSPTSCLFPSQVQQPHLGTNIPRPPLPPYHVAVQSASMNSSAYSHCIQQTYTNMRRPPLPDYHSATQMAHLARQKQTWQLERAHSHEGVIGYYNEEEFEATEDGSSNNACPAENTTNSSDHSSPLIEVDEEQVSAV</sequence>
<evidence type="ECO:0000259" key="5">
    <source>
        <dbReference type="PROSITE" id="PS50009"/>
    </source>
</evidence>
<feature type="compositionally biased region" description="Polar residues" evidence="4">
    <location>
        <begin position="607"/>
        <end position="616"/>
    </location>
</feature>
<evidence type="ECO:0000259" key="6">
    <source>
        <dbReference type="PROSITE" id="PS50042"/>
    </source>
</evidence>
<feature type="compositionally biased region" description="Low complexity" evidence="4">
    <location>
        <begin position="1193"/>
        <end position="1204"/>
    </location>
</feature>
<dbReference type="Gene3D" id="2.60.120.10">
    <property type="entry name" value="Jelly Rolls"/>
    <property type="match status" value="1"/>
</dbReference>
<dbReference type="SMART" id="SM00228">
    <property type="entry name" value="PDZ"/>
    <property type="match status" value="1"/>
</dbReference>
<dbReference type="SMART" id="SM00229">
    <property type="entry name" value="RasGEFN"/>
    <property type="match status" value="1"/>
</dbReference>
<feature type="region of interest" description="Disordered" evidence="4">
    <location>
        <begin position="567"/>
        <end position="619"/>
    </location>
</feature>
<dbReference type="SUPFAM" id="SSF48366">
    <property type="entry name" value="Ras GEF"/>
    <property type="match status" value="1"/>
</dbReference>
<dbReference type="SMART" id="SM00147">
    <property type="entry name" value="RasGEF"/>
    <property type="match status" value="1"/>
</dbReference>
<dbReference type="Gene3D" id="3.10.20.90">
    <property type="entry name" value="Phosphatidylinositol 3-kinase Catalytic Subunit, Chain A, domain 1"/>
    <property type="match status" value="1"/>
</dbReference>
<dbReference type="CDD" id="cd01785">
    <property type="entry name" value="RA_PDZ-GEF1"/>
    <property type="match status" value="1"/>
</dbReference>
<feature type="domain" description="PDZ" evidence="7">
    <location>
        <begin position="403"/>
        <end position="474"/>
    </location>
</feature>
<dbReference type="Gene3D" id="2.30.42.10">
    <property type="match status" value="1"/>
</dbReference>
<comment type="similarity">
    <text evidence="1">Belongs to the RAPGEF2 family.</text>
</comment>
<feature type="region of interest" description="Disordered" evidence="4">
    <location>
        <begin position="57"/>
        <end position="76"/>
    </location>
</feature>
<reference evidence="11" key="1">
    <citation type="submission" date="2025-08" db="UniProtKB">
        <authorList>
            <consortium name="RefSeq"/>
        </authorList>
    </citation>
    <scope>IDENTIFICATION</scope>
</reference>
<feature type="domain" description="Ras-GEF" evidence="5">
    <location>
        <begin position="737"/>
        <end position="964"/>
    </location>
</feature>
<evidence type="ECO:0000313" key="10">
    <source>
        <dbReference type="Proteomes" id="UP000515154"/>
    </source>
</evidence>
<feature type="compositionally biased region" description="Polar residues" evidence="4">
    <location>
        <begin position="1342"/>
        <end position="1361"/>
    </location>
</feature>
<name>A0A6P7SCH1_9MOLL</name>
<feature type="domain" description="N-terminal Ras-GEF" evidence="9">
    <location>
        <begin position="279"/>
        <end position="399"/>
    </location>
</feature>
<dbReference type="SUPFAM" id="SSF54236">
    <property type="entry name" value="Ubiquitin-like"/>
    <property type="match status" value="1"/>
</dbReference>
<dbReference type="RefSeq" id="XP_029635860.1">
    <property type="nucleotide sequence ID" value="XM_029780000.2"/>
</dbReference>
<evidence type="ECO:0000256" key="3">
    <source>
        <dbReference type="PROSITE-ProRule" id="PRU00168"/>
    </source>
</evidence>
<dbReference type="InterPro" id="IPR014710">
    <property type="entry name" value="RmlC-like_jellyroll"/>
</dbReference>
<dbReference type="InterPro" id="IPR000595">
    <property type="entry name" value="cNMP-bd_dom"/>
</dbReference>
<feature type="domain" description="Ras-associating" evidence="8">
    <location>
        <begin position="626"/>
        <end position="712"/>
    </location>
</feature>
<dbReference type="PROSITE" id="PS50009">
    <property type="entry name" value="RASGEF_CAT"/>
    <property type="match status" value="1"/>
</dbReference>
<proteinExistence type="inferred from homology"/>
<dbReference type="Pfam" id="PF00788">
    <property type="entry name" value="RA"/>
    <property type="match status" value="1"/>
</dbReference>
<dbReference type="PROSITE" id="PS50200">
    <property type="entry name" value="RA"/>
    <property type="match status" value="1"/>
</dbReference>
<dbReference type="InterPro" id="IPR000159">
    <property type="entry name" value="RA_dom"/>
</dbReference>
<dbReference type="InterPro" id="IPR029071">
    <property type="entry name" value="Ubiquitin-like_domsf"/>
</dbReference>
<dbReference type="InterPro" id="IPR018490">
    <property type="entry name" value="cNMP-bd_dom_sf"/>
</dbReference>
<dbReference type="CDD" id="cd00155">
    <property type="entry name" value="RasGEF"/>
    <property type="match status" value="1"/>
</dbReference>
<evidence type="ECO:0000259" key="9">
    <source>
        <dbReference type="PROSITE" id="PS50212"/>
    </source>
</evidence>
<feature type="compositionally biased region" description="Polar residues" evidence="4">
    <location>
        <begin position="1154"/>
        <end position="1176"/>
    </location>
</feature>
<dbReference type="Pfam" id="PF00618">
    <property type="entry name" value="RasGEF_N"/>
    <property type="match status" value="1"/>
</dbReference>
<evidence type="ECO:0000313" key="11">
    <source>
        <dbReference type="RefSeq" id="XP_029635860.1"/>
    </source>
</evidence>
<feature type="compositionally biased region" description="Acidic residues" evidence="4">
    <location>
        <begin position="1366"/>
        <end position="1375"/>
    </location>
</feature>
<feature type="compositionally biased region" description="Low complexity" evidence="4">
    <location>
        <begin position="587"/>
        <end position="606"/>
    </location>
</feature>
<dbReference type="PROSITE" id="PS50042">
    <property type="entry name" value="CNMP_BINDING_3"/>
    <property type="match status" value="1"/>
</dbReference>
<evidence type="ECO:0000259" key="8">
    <source>
        <dbReference type="PROSITE" id="PS50200"/>
    </source>
</evidence>
<accession>A0A6P7SCH1</accession>
<dbReference type="SUPFAM" id="SSF50156">
    <property type="entry name" value="PDZ domain-like"/>
    <property type="match status" value="1"/>
</dbReference>
<protein>
    <submittedName>
        <fullName evidence="11">Rap guanine nucleotide exchange factor 2 isoform X18</fullName>
    </submittedName>
</protein>
<dbReference type="GO" id="GO:0005085">
    <property type="term" value="F:guanyl-nucleotide exchange factor activity"/>
    <property type="evidence" value="ECO:0007669"/>
    <property type="project" value="UniProtKB-KW"/>
</dbReference>
<dbReference type="Proteomes" id="UP000515154">
    <property type="component" value="Linkage group LG4"/>
</dbReference>
<dbReference type="CDD" id="cd00038">
    <property type="entry name" value="CAP_ED"/>
    <property type="match status" value="1"/>
</dbReference>
<dbReference type="Pfam" id="PF00595">
    <property type="entry name" value="PDZ"/>
    <property type="match status" value="1"/>
</dbReference>
<dbReference type="Gene3D" id="1.20.870.10">
    <property type="entry name" value="Son of sevenless (SoS) protein Chain: S domain 1"/>
    <property type="match status" value="1"/>
</dbReference>
<keyword evidence="10" id="KW-1185">Reference proteome</keyword>
<dbReference type="Gene3D" id="1.10.840.10">
    <property type="entry name" value="Ras guanine-nucleotide exchange factors catalytic domain"/>
    <property type="match status" value="1"/>
</dbReference>
<dbReference type="GO" id="GO:0007265">
    <property type="term" value="P:Ras protein signal transduction"/>
    <property type="evidence" value="ECO:0007669"/>
    <property type="project" value="TreeGrafter"/>
</dbReference>
<dbReference type="InterPro" id="IPR036034">
    <property type="entry name" value="PDZ_sf"/>
</dbReference>
<feature type="region of interest" description="Disordered" evidence="4">
    <location>
        <begin position="1100"/>
        <end position="1211"/>
    </location>
</feature>
<dbReference type="SMART" id="SM00100">
    <property type="entry name" value="cNMP"/>
    <property type="match status" value="1"/>
</dbReference>
<dbReference type="CDD" id="cd06755">
    <property type="entry name" value="PDZ_RapGEF2_RapGEF6-like"/>
    <property type="match status" value="1"/>
</dbReference>